<proteinExistence type="predicted"/>
<dbReference type="OrthoDB" id="20669at2759"/>
<dbReference type="AlphaFoldDB" id="A0A2P5ACY6"/>
<comment type="caution">
    <text evidence="1">The sequence shown here is derived from an EMBL/GenBank/DDBJ whole genome shotgun (WGS) entry which is preliminary data.</text>
</comment>
<feature type="non-terminal residue" evidence="1">
    <location>
        <position position="1"/>
    </location>
</feature>
<dbReference type="Proteomes" id="UP000237000">
    <property type="component" value="Unassembled WGS sequence"/>
</dbReference>
<gene>
    <name evidence="1" type="ORF">TorRG33x02_353370</name>
</gene>
<evidence type="ECO:0000313" key="2">
    <source>
        <dbReference type="Proteomes" id="UP000237000"/>
    </source>
</evidence>
<name>A0A2P5ACY6_TREOI</name>
<protein>
    <submittedName>
        <fullName evidence="1">Uncharacterized protein</fullName>
    </submittedName>
</protein>
<organism evidence="1 2">
    <name type="scientific">Trema orientale</name>
    <name type="common">Charcoal tree</name>
    <name type="synonym">Celtis orientalis</name>
    <dbReference type="NCBI Taxonomy" id="63057"/>
    <lineage>
        <taxon>Eukaryota</taxon>
        <taxon>Viridiplantae</taxon>
        <taxon>Streptophyta</taxon>
        <taxon>Embryophyta</taxon>
        <taxon>Tracheophyta</taxon>
        <taxon>Spermatophyta</taxon>
        <taxon>Magnoliopsida</taxon>
        <taxon>eudicotyledons</taxon>
        <taxon>Gunneridae</taxon>
        <taxon>Pentapetalae</taxon>
        <taxon>rosids</taxon>
        <taxon>fabids</taxon>
        <taxon>Rosales</taxon>
        <taxon>Cannabaceae</taxon>
        <taxon>Trema</taxon>
    </lineage>
</organism>
<evidence type="ECO:0000313" key="1">
    <source>
        <dbReference type="EMBL" id="PON34395.1"/>
    </source>
</evidence>
<dbReference type="InParanoid" id="A0A2P5ACY6"/>
<reference evidence="2" key="1">
    <citation type="submission" date="2016-06" db="EMBL/GenBank/DDBJ databases">
        <title>Parallel loss of symbiosis genes in relatives of nitrogen-fixing non-legume Parasponia.</title>
        <authorList>
            <person name="Van Velzen R."/>
            <person name="Holmer R."/>
            <person name="Bu F."/>
            <person name="Rutten L."/>
            <person name="Van Zeijl A."/>
            <person name="Liu W."/>
            <person name="Santuari L."/>
            <person name="Cao Q."/>
            <person name="Sharma T."/>
            <person name="Shen D."/>
            <person name="Roswanjaya Y."/>
            <person name="Wardhani T."/>
            <person name="Kalhor M.S."/>
            <person name="Jansen J."/>
            <person name="Van den Hoogen J."/>
            <person name="Gungor B."/>
            <person name="Hartog M."/>
            <person name="Hontelez J."/>
            <person name="Verver J."/>
            <person name="Yang W.-C."/>
            <person name="Schijlen E."/>
            <person name="Repin R."/>
            <person name="Schilthuizen M."/>
            <person name="Schranz E."/>
            <person name="Heidstra R."/>
            <person name="Miyata K."/>
            <person name="Fedorova E."/>
            <person name="Kohlen W."/>
            <person name="Bisseling T."/>
            <person name="Smit S."/>
            <person name="Geurts R."/>
        </authorList>
    </citation>
    <scope>NUCLEOTIDE SEQUENCE [LARGE SCALE GENOMIC DNA]</scope>
    <source>
        <strain evidence="2">cv. RG33-2</strain>
    </source>
</reference>
<sequence length="53" mass="5900">TVKEFCGHLDSSFVASSWHPNGSHFSCWKPGQNLMIRDIRNLSKSVAVLRAAL</sequence>
<dbReference type="EMBL" id="JXTC01000937">
    <property type="protein sequence ID" value="PON34395.1"/>
    <property type="molecule type" value="Genomic_DNA"/>
</dbReference>
<accession>A0A2P5ACY6</accession>
<keyword evidence="2" id="KW-1185">Reference proteome</keyword>